<evidence type="ECO:0000256" key="1">
    <source>
        <dbReference type="SAM" id="SignalP"/>
    </source>
</evidence>
<dbReference type="SUPFAM" id="SSF53474">
    <property type="entry name" value="alpha/beta-Hydrolases"/>
    <property type="match status" value="1"/>
</dbReference>
<feature type="chain" id="PRO_5046999430" evidence="1">
    <location>
        <begin position="25"/>
        <end position="357"/>
    </location>
</feature>
<dbReference type="EMBL" id="CP137852">
    <property type="protein sequence ID" value="WPB86191.1"/>
    <property type="molecule type" value="Genomic_DNA"/>
</dbReference>
<dbReference type="Gene3D" id="3.40.50.1820">
    <property type="entry name" value="alpha/beta hydrolase"/>
    <property type="match status" value="1"/>
</dbReference>
<keyword evidence="1" id="KW-0732">Signal</keyword>
<protein>
    <submittedName>
        <fullName evidence="3">Alpha/beta fold hydrolase</fullName>
    </submittedName>
</protein>
<accession>A0ABZ0PKE0</accession>
<feature type="signal peptide" evidence="1">
    <location>
        <begin position="1"/>
        <end position="24"/>
    </location>
</feature>
<dbReference type="InterPro" id="IPR000073">
    <property type="entry name" value="AB_hydrolase_1"/>
</dbReference>
<name>A0ABZ0PKE0_9PROT</name>
<evidence type="ECO:0000259" key="2">
    <source>
        <dbReference type="Pfam" id="PF12146"/>
    </source>
</evidence>
<dbReference type="GO" id="GO:0016787">
    <property type="term" value="F:hydrolase activity"/>
    <property type="evidence" value="ECO:0007669"/>
    <property type="project" value="UniProtKB-KW"/>
</dbReference>
<dbReference type="InterPro" id="IPR051044">
    <property type="entry name" value="MAG_DAG_Lipase"/>
</dbReference>
<dbReference type="Pfam" id="PF12146">
    <property type="entry name" value="Hydrolase_4"/>
    <property type="match status" value="1"/>
</dbReference>
<dbReference type="Proteomes" id="UP001305521">
    <property type="component" value="Chromosome"/>
</dbReference>
<dbReference type="InterPro" id="IPR029058">
    <property type="entry name" value="AB_hydrolase_fold"/>
</dbReference>
<evidence type="ECO:0000313" key="3">
    <source>
        <dbReference type="EMBL" id="WPB86191.1"/>
    </source>
</evidence>
<keyword evidence="4" id="KW-1185">Reference proteome</keyword>
<gene>
    <name evidence="3" type="ORF">R9Z33_04810</name>
</gene>
<dbReference type="PROSITE" id="PS51257">
    <property type="entry name" value="PROKAR_LIPOPROTEIN"/>
    <property type="match status" value="1"/>
</dbReference>
<organism evidence="3 4">
    <name type="scientific">Sediminicoccus rosea</name>
    <dbReference type="NCBI Taxonomy" id="1225128"/>
    <lineage>
        <taxon>Bacteria</taxon>
        <taxon>Pseudomonadati</taxon>
        <taxon>Pseudomonadota</taxon>
        <taxon>Alphaproteobacteria</taxon>
        <taxon>Acetobacterales</taxon>
        <taxon>Roseomonadaceae</taxon>
        <taxon>Sediminicoccus</taxon>
    </lineage>
</organism>
<evidence type="ECO:0000313" key="4">
    <source>
        <dbReference type="Proteomes" id="UP001305521"/>
    </source>
</evidence>
<keyword evidence="3" id="KW-0378">Hydrolase</keyword>
<sequence length="357" mass="37996">MKLLAALFLALLSLAGCSPVVVPAGPPVREAGIEPFVAPPLPWMPVPAWAFAPSPPPPEPTGPRPESMLVMPDGARLPLRVWRPPGGDGAAPRFLVLAIHGLADHGGNMLMEGGPMLAAGGAVVYAYDQRGFGWTSPRGYWAGAETMVNDANTALDLLRARHPGVPVFLLGESMGGAVVLAMRRTDVAGIILSSPALWGRAYMPSVLRGLLWTAGHVLGPVALPPSAPNISATDNREALLRFGRDPLTLRDVRFDMVKGLVDLMDQAIAALPTCCRTVPTLVMVGGNDQVVPTPIARRALRDAQVPRVALYREGWHLLLRDGVRAEVARDILAFMNAPDRPTPREADGAAWIARTPP</sequence>
<dbReference type="RefSeq" id="WP_318650164.1">
    <property type="nucleotide sequence ID" value="NZ_CP137852.1"/>
</dbReference>
<feature type="domain" description="Serine aminopeptidase S33" evidence="2">
    <location>
        <begin position="91"/>
        <end position="321"/>
    </location>
</feature>
<dbReference type="PANTHER" id="PTHR11614">
    <property type="entry name" value="PHOSPHOLIPASE-RELATED"/>
    <property type="match status" value="1"/>
</dbReference>
<dbReference type="InterPro" id="IPR022742">
    <property type="entry name" value="Hydrolase_4"/>
</dbReference>
<proteinExistence type="predicted"/>
<reference evidence="3 4" key="1">
    <citation type="submission" date="2023-11" db="EMBL/GenBank/DDBJ databases">
        <title>Arctic aerobic anoxygenic photoheterotroph Sediminicoccus rosea KRV36 adapts its photosynthesis to long days of polar summer.</title>
        <authorList>
            <person name="Tomasch J."/>
            <person name="Kopejtka K."/>
            <person name="Bily T."/>
            <person name="Gardiner A.T."/>
            <person name="Gardian Z."/>
            <person name="Shivaramu S."/>
            <person name="Koblizek M."/>
            <person name="Engelhardt F."/>
            <person name="Kaftan D."/>
        </authorList>
    </citation>
    <scope>NUCLEOTIDE SEQUENCE [LARGE SCALE GENOMIC DNA]</scope>
    <source>
        <strain evidence="3 4">R-30</strain>
    </source>
</reference>
<dbReference type="PRINTS" id="PR00111">
    <property type="entry name" value="ABHYDROLASE"/>
</dbReference>